<dbReference type="Proteomes" id="UP000051820">
    <property type="component" value="Unassembled WGS sequence"/>
</dbReference>
<protein>
    <submittedName>
        <fullName evidence="5">Glycosyltransferase</fullName>
    </submittedName>
</protein>
<dbReference type="AlphaFoldDB" id="A0A0R1W552"/>
<keyword evidence="3 5" id="KW-0808">Transferase</keyword>
<dbReference type="Pfam" id="PF00535">
    <property type="entry name" value="Glycos_transf_2"/>
    <property type="match status" value="1"/>
</dbReference>
<sequence>MTPIIFEYRYTALLAINENEISDHLRLALCSILDQTLLPSQIVIVKDGRKESQIYRVLAHFATDCASRLVSLKIVYNQEHSGMAYALNRGLKHCDYSLVARFDSDDISIPERMAKTLQMFNERPQLSVIGSWIGEFETAVEDVVDVRKVPASHALIKKISHHRNPLNQMTVTFRKNAVMSNGGYASMESFEDYYLWLAMLSEHMQFANIQKPLVLARHRHSRWQQLGKKVFKQELEFQHMVYREHYIRLSEYVMNVA</sequence>
<dbReference type="OrthoDB" id="9815829at2"/>
<dbReference type="EMBL" id="AZGF01000028">
    <property type="protein sequence ID" value="KRM10486.1"/>
    <property type="molecule type" value="Genomic_DNA"/>
</dbReference>
<name>A0A0R1W552_9LACO</name>
<evidence type="ECO:0000256" key="3">
    <source>
        <dbReference type="ARBA" id="ARBA00022679"/>
    </source>
</evidence>
<dbReference type="GO" id="GO:0016757">
    <property type="term" value="F:glycosyltransferase activity"/>
    <property type="evidence" value="ECO:0007669"/>
    <property type="project" value="UniProtKB-KW"/>
</dbReference>
<gene>
    <name evidence="5" type="ORF">FD16_GL001188</name>
</gene>
<evidence type="ECO:0000313" key="5">
    <source>
        <dbReference type="EMBL" id="KRM10486.1"/>
    </source>
</evidence>
<dbReference type="InterPro" id="IPR050834">
    <property type="entry name" value="Glycosyltransf_2"/>
</dbReference>
<dbReference type="PANTHER" id="PTHR43685:SF5">
    <property type="entry name" value="GLYCOSYLTRANSFERASE EPSE-RELATED"/>
    <property type="match status" value="1"/>
</dbReference>
<dbReference type="InterPro" id="IPR001173">
    <property type="entry name" value="Glyco_trans_2-like"/>
</dbReference>
<evidence type="ECO:0000256" key="2">
    <source>
        <dbReference type="ARBA" id="ARBA00022676"/>
    </source>
</evidence>
<evidence type="ECO:0000256" key="1">
    <source>
        <dbReference type="ARBA" id="ARBA00006739"/>
    </source>
</evidence>
<dbReference type="STRING" id="1423807.FD16_GL001188"/>
<organism evidence="5 6">
    <name type="scientific">Paucilactobacillus suebicus DSM 5007 = KCTC 3549</name>
    <dbReference type="NCBI Taxonomy" id="1423807"/>
    <lineage>
        <taxon>Bacteria</taxon>
        <taxon>Bacillati</taxon>
        <taxon>Bacillota</taxon>
        <taxon>Bacilli</taxon>
        <taxon>Lactobacillales</taxon>
        <taxon>Lactobacillaceae</taxon>
        <taxon>Paucilactobacillus</taxon>
    </lineage>
</organism>
<reference evidence="5 6" key="1">
    <citation type="journal article" date="2015" name="Genome Announc.">
        <title>Expanding the biotechnology potential of lactobacilli through comparative genomics of 213 strains and associated genera.</title>
        <authorList>
            <person name="Sun Z."/>
            <person name="Harris H.M."/>
            <person name="McCann A."/>
            <person name="Guo C."/>
            <person name="Argimon S."/>
            <person name="Zhang W."/>
            <person name="Yang X."/>
            <person name="Jeffery I.B."/>
            <person name="Cooney J.C."/>
            <person name="Kagawa T.F."/>
            <person name="Liu W."/>
            <person name="Song Y."/>
            <person name="Salvetti E."/>
            <person name="Wrobel A."/>
            <person name="Rasinkangas P."/>
            <person name="Parkhill J."/>
            <person name="Rea M.C."/>
            <person name="O'Sullivan O."/>
            <person name="Ritari J."/>
            <person name="Douillard F.P."/>
            <person name="Paul Ross R."/>
            <person name="Yang R."/>
            <person name="Briner A.E."/>
            <person name="Felis G.E."/>
            <person name="de Vos W.M."/>
            <person name="Barrangou R."/>
            <person name="Klaenhammer T.R."/>
            <person name="Caufield P.W."/>
            <person name="Cui Y."/>
            <person name="Zhang H."/>
            <person name="O'Toole P.W."/>
        </authorList>
    </citation>
    <scope>NUCLEOTIDE SEQUENCE [LARGE SCALE GENOMIC DNA]</scope>
    <source>
        <strain evidence="5 6">DSM 5007</strain>
    </source>
</reference>
<feature type="domain" description="Glycosyltransferase 2-like" evidence="4">
    <location>
        <begin position="19"/>
        <end position="143"/>
    </location>
</feature>
<comment type="caution">
    <text evidence="5">The sequence shown here is derived from an EMBL/GenBank/DDBJ whole genome shotgun (WGS) entry which is preliminary data.</text>
</comment>
<dbReference type="eggNOG" id="COG1215">
    <property type="taxonomic scope" value="Bacteria"/>
</dbReference>
<dbReference type="RefSeq" id="WP_010622605.1">
    <property type="nucleotide sequence ID" value="NZ_AZGF01000028.1"/>
</dbReference>
<dbReference type="PANTHER" id="PTHR43685">
    <property type="entry name" value="GLYCOSYLTRANSFERASE"/>
    <property type="match status" value="1"/>
</dbReference>
<evidence type="ECO:0000313" key="6">
    <source>
        <dbReference type="Proteomes" id="UP000051820"/>
    </source>
</evidence>
<evidence type="ECO:0000259" key="4">
    <source>
        <dbReference type="Pfam" id="PF00535"/>
    </source>
</evidence>
<comment type="similarity">
    <text evidence="1">Belongs to the glycosyltransferase 2 family.</text>
</comment>
<accession>A0A0R1W552</accession>
<proteinExistence type="inferred from homology"/>
<keyword evidence="6" id="KW-1185">Reference proteome</keyword>
<dbReference type="PATRIC" id="fig|1423807.3.peg.1210"/>
<dbReference type="InterPro" id="IPR029044">
    <property type="entry name" value="Nucleotide-diphossugar_trans"/>
</dbReference>
<dbReference type="SUPFAM" id="SSF53448">
    <property type="entry name" value="Nucleotide-diphospho-sugar transferases"/>
    <property type="match status" value="1"/>
</dbReference>
<keyword evidence="2" id="KW-0328">Glycosyltransferase</keyword>
<dbReference type="Gene3D" id="3.90.550.10">
    <property type="entry name" value="Spore Coat Polysaccharide Biosynthesis Protein SpsA, Chain A"/>
    <property type="match status" value="1"/>
</dbReference>